<feature type="binding site" evidence="5">
    <location>
        <begin position="52"/>
        <end position="53"/>
    </location>
    <ligand>
        <name>FAD</name>
        <dbReference type="ChEBI" id="CHEBI:57692"/>
    </ligand>
</feature>
<dbReference type="InterPro" id="IPR036188">
    <property type="entry name" value="FAD/NAD-bd_sf"/>
</dbReference>
<dbReference type="PROSITE" id="PS00624">
    <property type="entry name" value="GMC_OXRED_2"/>
    <property type="match status" value="1"/>
</dbReference>
<dbReference type="InterPro" id="IPR000172">
    <property type="entry name" value="GMC_OxRdtase_N"/>
</dbReference>
<dbReference type="InterPro" id="IPR012132">
    <property type="entry name" value="GMC_OxRdtase"/>
</dbReference>
<evidence type="ECO:0000256" key="5">
    <source>
        <dbReference type="PIRSR" id="PIRSR000137-2"/>
    </source>
</evidence>
<evidence type="ECO:0000259" key="6">
    <source>
        <dbReference type="PROSITE" id="PS00624"/>
    </source>
</evidence>
<comment type="cofactor">
    <cofactor evidence="1 5">
        <name>FAD</name>
        <dbReference type="ChEBI" id="CHEBI:57692"/>
    </cofactor>
</comment>
<sequence length="582" mass="65745">MEVEEVVRRAVSLQEALTIILLSISFTGYLFPRQAHVEDGYEYDFIVVGSGTSGSVIAARLTENKHFKVLVVEAGGEPPLQCITAALIPFTANSFIDWNFTSQNDAYTLKCRKDGVLRMIQGKVLGGSSCSNYMFYNRGSPQDFDQWAKISGDDTWKWENVLPYFKKSERLQDQEILRSPDGVFHGTEGYVKVSREVSNDTDGYLRSFKELGYPVIADINGDKFQGYTQTMYTVGDNYRQSAAYCFFPPAQNRPNLHLLKNSLVTKITFNKSKRVNGVQIVIDNKKEVNVRVRKEVILSAGTINSPKLLMLSGIGPKEHLKSLNIKILNNLPVGKNFQDHVVVPTLIQMEKTNIPIKPRNPNIYPFITVTGFVALNESQKFSDYEVQIYILPHDSDIPLQYFAYDFKYKRDISEIFREKRESRNVSLGLLMNLHPKSRGEVLLRSGDYKDPPLIYTGAFSEQDDIDNSVAYVKDYLRVLNTEYFKSVNATLVDLTNGRCGRFDLDSTDYWRCYSLCMMNTAFDFIGTCALGTVVDSKLRVKGVRGLRVADASVIPLGLSGNVHAPAMMIGEKVSDMIKNKYK</sequence>
<evidence type="ECO:0000313" key="7">
    <source>
        <dbReference type="EMBL" id="CBH09301.1"/>
    </source>
</evidence>
<feature type="domain" description="Glucose-methanol-choline oxidoreductase N-terminal" evidence="6">
    <location>
        <begin position="301"/>
        <end position="315"/>
    </location>
</feature>
<dbReference type="PIRSF" id="PIRSF000137">
    <property type="entry name" value="Alcohol_oxidase"/>
    <property type="match status" value="1"/>
</dbReference>
<evidence type="ECO:0000256" key="1">
    <source>
        <dbReference type="ARBA" id="ARBA00001974"/>
    </source>
</evidence>
<keyword evidence="3" id="KW-0285">Flavoprotein</keyword>
<dbReference type="EMBL" id="FP102341">
    <property type="protein sequence ID" value="CBH09301.1"/>
    <property type="molecule type" value="Genomic_DNA"/>
</dbReference>
<accession>D0ABA6</accession>
<dbReference type="PANTHER" id="PTHR11552:SF147">
    <property type="entry name" value="CHOLINE DEHYDROGENASE, MITOCHONDRIAL"/>
    <property type="match status" value="1"/>
</dbReference>
<dbReference type="Gene3D" id="3.50.50.60">
    <property type="entry name" value="FAD/NAD(P)-binding domain"/>
    <property type="match status" value="1"/>
</dbReference>
<reference evidence="7" key="2">
    <citation type="journal article" name="Mol. Ecol.">
        <title>Characterization of a hotspot for mimicry: Assembly of a butterfly wing transcriptome to genomic sequence at the HmYb/Sb locus.</title>
        <authorList>
            <person name="Ferguson L."/>
            <person name="Fai Lee S."/>
            <person name="Chamberlain N."/>
            <person name="Nadeau N."/>
            <person name="Joron M."/>
            <person name="Baxter S."/>
            <person name="Wilkinson P."/>
            <person name="Papanicolaou A."/>
            <person name="Kumar S."/>
            <person name="Thuan-Jin Clark R."/>
            <person name="Davidson C."/>
            <person name="Glithero R."/>
            <person name="Beasley H."/>
            <person name="Vogel H."/>
            <person name="Ffrench-Constant R."/>
            <person name="Jiggins C."/>
        </authorList>
    </citation>
    <scope>NUCLEOTIDE SEQUENCE</scope>
</reference>
<name>D0ABA6_HELME</name>
<keyword evidence="4 5" id="KW-0274">FAD</keyword>
<dbReference type="SUPFAM" id="SSF51905">
    <property type="entry name" value="FAD/NAD(P)-binding domain"/>
    <property type="match status" value="1"/>
</dbReference>
<feature type="binding site" evidence="5">
    <location>
        <position position="124"/>
    </location>
    <ligand>
        <name>FAD</name>
        <dbReference type="ChEBI" id="CHEBI:57692"/>
    </ligand>
</feature>
<feature type="binding site" evidence="5">
    <location>
        <position position="264"/>
    </location>
    <ligand>
        <name>FAD</name>
        <dbReference type="ChEBI" id="CHEBI:57692"/>
    </ligand>
</feature>
<organism evidence="7">
    <name type="scientific">Heliconius melpomene</name>
    <name type="common">Postman butterfly</name>
    <dbReference type="NCBI Taxonomy" id="34740"/>
    <lineage>
        <taxon>Eukaryota</taxon>
        <taxon>Metazoa</taxon>
        <taxon>Ecdysozoa</taxon>
        <taxon>Arthropoda</taxon>
        <taxon>Hexapoda</taxon>
        <taxon>Insecta</taxon>
        <taxon>Pterygota</taxon>
        <taxon>Neoptera</taxon>
        <taxon>Endopterygota</taxon>
        <taxon>Lepidoptera</taxon>
        <taxon>Glossata</taxon>
        <taxon>Ditrysia</taxon>
        <taxon>Papilionoidea</taxon>
        <taxon>Nymphalidae</taxon>
        <taxon>Heliconiinae</taxon>
        <taxon>Heliconiini</taxon>
        <taxon>Heliconius</taxon>
    </lineage>
</organism>
<gene>
    <name evidence="7" type="primary">HM00057</name>
</gene>
<dbReference type="Pfam" id="PF05199">
    <property type="entry name" value="GMC_oxred_C"/>
    <property type="match status" value="1"/>
</dbReference>
<dbReference type="InterPro" id="IPR007867">
    <property type="entry name" value="GMC_OxRtase_C"/>
</dbReference>
<dbReference type="AlphaFoldDB" id="D0ABA6"/>
<evidence type="ECO:0000256" key="2">
    <source>
        <dbReference type="ARBA" id="ARBA00010790"/>
    </source>
</evidence>
<dbReference type="GO" id="GO:0016614">
    <property type="term" value="F:oxidoreductase activity, acting on CH-OH group of donors"/>
    <property type="evidence" value="ECO:0007669"/>
    <property type="project" value="InterPro"/>
</dbReference>
<dbReference type="GO" id="GO:0050660">
    <property type="term" value="F:flavin adenine dinucleotide binding"/>
    <property type="evidence" value="ECO:0007669"/>
    <property type="project" value="InterPro"/>
</dbReference>
<protein>
    <submittedName>
        <fullName evidence="7">Putative ecdysone oxidase</fullName>
    </submittedName>
</protein>
<evidence type="ECO:0000256" key="4">
    <source>
        <dbReference type="ARBA" id="ARBA00022827"/>
    </source>
</evidence>
<comment type="similarity">
    <text evidence="2">Belongs to the GMC oxidoreductase family.</text>
</comment>
<evidence type="ECO:0000256" key="3">
    <source>
        <dbReference type="ARBA" id="ARBA00022630"/>
    </source>
</evidence>
<proteinExistence type="inferred from homology"/>
<reference evidence="7" key="1">
    <citation type="submission" date="2009-01" db="EMBL/GenBank/DDBJ databases">
        <authorList>
            <person name="Glithero R."/>
        </authorList>
    </citation>
    <scope>NUCLEOTIDE SEQUENCE</scope>
</reference>
<dbReference type="PANTHER" id="PTHR11552">
    <property type="entry name" value="GLUCOSE-METHANOL-CHOLINE GMC OXIDOREDUCTASE"/>
    <property type="match status" value="1"/>
</dbReference>
<dbReference type="Pfam" id="PF00732">
    <property type="entry name" value="GMC_oxred_N"/>
    <property type="match status" value="1"/>
</dbReference>
<dbReference type="Gene3D" id="3.30.560.10">
    <property type="entry name" value="Glucose Oxidase, domain 3"/>
    <property type="match status" value="1"/>
</dbReference>
<dbReference type="SUPFAM" id="SSF54373">
    <property type="entry name" value="FAD-linked reductases, C-terminal domain"/>
    <property type="match status" value="1"/>
</dbReference>